<protein>
    <submittedName>
        <fullName evidence="1">Uncharacterized protein</fullName>
    </submittedName>
</protein>
<keyword evidence="2" id="KW-1185">Reference proteome</keyword>
<organism evidence="1 2">
    <name type="scientific">Meripilus lineatus</name>
    <dbReference type="NCBI Taxonomy" id="2056292"/>
    <lineage>
        <taxon>Eukaryota</taxon>
        <taxon>Fungi</taxon>
        <taxon>Dikarya</taxon>
        <taxon>Basidiomycota</taxon>
        <taxon>Agaricomycotina</taxon>
        <taxon>Agaricomycetes</taxon>
        <taxon>Polyporales</taxon>
        <taxon>Meripilaceae</taxon>
        <taxon>Meripilus</taxon>
    </lineage>
</organism>
<comment type="caution">
    <text evidence="1">The sequence shown here is derived from an EMBL/GenBank/DDBJ whole genome shotgun (WGS) entry which is preliminary data.</text>
</comment>
<name>A0AAD5V4M7_9APHY</name>
<accession>A0AAD5V4M7</accession>
<sequence length="248" mass="28516">MSIRNLLSPAVPLYVETQVETTTTTDFSKEIKRSLLHYVEKAQSLLQLLEKHDAVITGTLPLYILLRVFGRHTSRCFPRTIEICIPKQNYTQFLVDFASLYKVRAVTHSSRGWTEADSIIVTMCNRHIHESDFVKTIRNTWRLIRCGKDDTDITWSSKPATHELTILTHNKLLSIYPRWTLEGKTALYGLYRHNIAAETTASAVAKGFLVFDDVHELANSSAMKNAYFVPTFSIDYNSRLEAYFQFDE</sequence>
<dbReference type="Proteomes" id="UP001212997">
    <property type="component" value="Unassembled WGS sequence"/>
</dbReference>
<evidence type="ECO:0000313" key="1">
    <source>
        <dbReference type="EMBL" id="KAJ3485985.1"/>
    </source>
</evidence>
<reference evidence="1" key="1">
    <citation type="submission" date="2022-07" db="EMBL/GenBank/DDBJ databases">
        <title>Genome Sequence of Physisporinus lineatus.</title>
        <authorList>
            <person name="Buettner E."/>
        </authorList>
    </citation>
    <scope>NUCLEOTIDE SEQUENCE</scope>
    <source>
        <strain evidence="1">VT162</strain>
    </source>
</reference>
<evidence type="ECO:0000313" key="2">
    <source>
        <dbReference type="Proteomes" id="UP001212997"/>
    </source>
</evidence>
<dbReference type="AlphaFoldDB" id="A0AAD5V4M7"/>
<dbReference type="EMBL" id="JANAWD010000135">
    <property type="protein sequence ID" value="KAJ3485985.1"/>
    <property type="molecule type" value="Genomic_DNA"/>
</dbReference>
<proteinExistence type="predicted"/>
<gene>
    <name evidence="1" type="ORF">NLI96_g4570</name>
</gene>